<name>A0AAW1T6E3_9CHLO</name>
<gene>
    <name evidence="2" type="ORF">WJX84_002409</name>
</gene>
<evidence type="ECO:0000313" key="3">
    <source>
        <dbReference type="Proteomes" id="UP001485043"/>
    </source>
</evidence>
<comment type="caution">
    <text evidence="2">The sequence shown here is derived from an EMBL/GenBank/DDBJ whole genome shotgun (WGS) entry which is preliminary data.</text>
</comment>
<feature type="compositionally biased region" description="Basic and acidic residues" evidence="1">
    <location>
        <begin position="333"/>
        <end position="345"/>
    </location>
</feature>
<dbReference type="EMBL" id="JALJOV010000280">
    <property type="protein sequence ID" value="KAK9865120.1"/>
    <property type="molecule type" value="Genomic_DNA"/>
</dbReference>
<feature type="region of interest" description="Disordered" evidence="1">
    <location>
        <begin position="174"/>
        <end position="207"/>
    </location>
</feature>
<proteinExistence type="predicted"/>
<protein>
    <submittedName>
        <fullName evidence="2">Uncharacterized protein</fullName>
    </submittedName>
</protein>
<feature type="region of interest" description="Disordered" evidence="1">
    <location>
        <begin position="318"/>
        <end position="362"/>
    </location>
</feature>
<dbReference type="Proteomes" id="UP001485043">
    <property type="component" value="Unassembled WGS sequence"/>
</dbReference>
<organism evidence="2 3">
    <name type="scientific">Apatococcus fuscideae</name>
    <dbReference type="NCBI Taxonomy" id="2026836"/>
    <lineage>
        <taxon>Eukaryota</taxon>
        <taxon>Viridiplantae</taxon>
        <taxon>Chlorophyta</taxon>
        <taxon>core chlorophytes</taxon>
        <taxon>Trebouxiophyceae</taxon>
        <taxon>Chlorellales</taxon>
        <taxon>Chlorellaceae</taxon>
        <taxon>Apatococcus</taxon>
    </lineage>
</organism>
<evidence type="ECO:0000313" key="2">
    <source>
        <dbReference type="EMBL" id="KAK9865120.1"/>
    </source>
</evidence>
<accession>A0AAW1T6E3</accession>
<keyword evidence="3" id="KW-1185">Reference proteome</keyword>
<evidence type="ECO:0000256" key="1">
    <source>
        <dbReference type="SAM" id="MobiDB-lite"/>
    </source>
</evidence>
<feature type="compositionally biased region" description="Polar residues" evidence="1">
    <location>
        <begin position="176"/>
        <end position="185"/>
    </location>
</feature>
<feature type="region of interest" description="Disordered" evidence="1">
    <location>
        <begin position="282"/>
        <end position="305"/>
    </location>
</feature>
<reference evidence="2 3" key="1">
    <citation type="journal article" date="2024" name="Nat. Commun.">
        <title>Phylogenomics reveals the evolutionary origins of lichenization in chlorophyte algae.</title>
        <authorList>
            <person name="Puginier C."/>
            <person name="Libourel C."/>
            <person name="Otte J."/>
            <person name="Skaloud P."/>
            <person name="Haon M."/>
            <person name="Grisel S."/>
            <person name="Petersen M."/>
            <person name="Berrin J.G."/>
            <person name="Delaux P.M."/>
            <person name="Dal Grande F."/>
            <person name="Keller J."/>
        </authorList>
    </citation>
    <scope>NUCLEOTIDE SEQUENCE [LARGE SCALE GENOMIC DNA]</scope>
    <source>
        <strain evidence="2 3">SAG 2523</strain>
    </source>
</reference>
<sequence>MRWELRPLSHDLQVAARASLLKATCTRLDPRHVGLFLALPRLLDEAKSAFFSRCLPRRPTRQRKAQVAKQRVTLGYYELLRKARFSYTYVGGHSAGRVSDLAPPPSNLPHDTGRFRRELSTVQARDDRKELPEPAVHTEFAVVTFSGATVDHDMSMDASARGAGNADVEMPDRTWHSQQTGSTQAPEEGEPAQRAIHGNHNSLPDASNFFQTMTELSGIGHGISLDDLQQSGSHLASIRRESIQGIDDAADADWQDHRLGLAQQDGHVEDPAQSAQDNLIVLPPDQSSDEHGRRSPPEPSANQEPLRLQPSQTALEMPQAMPASTSVAGLGHPNDHSSRSPAHHERSVRRVPHRPPDSRTEEEELMQNAFAASRWTQWEADVSREDDEVTRALKALQPQLVEAPSPYALAHSNDQQRARLMAIVADPRQGNPAGDMHPRAVMLILCEDMGVRFKEGELLAFPV</sequence>
<dbReference type="AlphaFoldDB" id="A0AAW1T6E3"/>